<proteinExistence type="inferred from homology"/>
<feature type="coiled-coil region" evidence="6">
    <location>
        <begin position="103"/>
        <end position="137"/>
    </location>
</feature>
<dbReference type="OrthoDB" id="10261556at2759"/>
<sequence>MAEKLDPKKKSSLPYLLGFLQANNVNLLQRTVSERYPNLFPKAQEVRNAMKAQALLLNSLKRTASQISNEMEKNETSVKYNVLLEKDSKTLTPDTTQALMVEYKKSDAKIHSLNRQITKLKKRIEQLEKELEKTSIDDNEADLLESKITNAIEFAQLGSTMLISTKQYLLLVLTQPCRSCNNNRLKNKLLNITIVGFQIKSTIECKQCDTIFEHTNKAQDISLTKAVAVSGLAGGISRNAVQNSLAIIGITNQISNKTYYRYQKVCFDPLVTAANSCTEEALKKCIEHTLSQDKKVLAVGFDCSWSYGNFDKTSKQMEHAILIEVLNKITPSLEDTKLHLEICIDGDLDSNKTLANIPIVTKIYADLKHLTKNIRKSILNKKNAQFHAFENHIMCWFRGCIYSAALRKAEQHPDAPSEMKTRKMQIEGLIDNLQNNHSNCWPDICWTKNDPEIILQEPTLCNSSNKRIDEFRDFLETIFRQPHGQGIVTFNRTSQNETFNRVKLVYLDKKIDYWQSYTARHAMAILYYNEGYTYLLSELQEIYSEKPFETEDLLNITKKYANDRKELEGFKFDEELVYYKAKAEERLRANEFYPSFASSIKDFDKERLINSDIIMEDEAKYPTTLNKHVKIIANEIFKFSELRPGQINAIKYYIEEEKDTLVIIKTGGGKSFCYAVSSIIFDGLTVVISPLKSLIQSQNQFVQLGIPCGGLLISSQGKIEYEKKIFEEIALGFTRLLYVTPEKLFLNNSGNLGMLKNLFPEARIMALTATLSQNDVEALQDNLNVTYFEIAKEENDRIIIYCARIKDCSDVSVMLNQKIEELSLDVYNGQLSENKKSEVIAKWNKGQTWLMIATSAFGLGIDMPNVHLVLHYNFPMNMTSLIQASGQAGRNQQGGKCIILYTKKDIHTNYIIIADNKESEEGYDKKTNTQELYLAEARQKLFEVIYYCNTSYECRLQLMSRYHQWPGDPIPEDCNHCDNCIRRLDDNVQKTDIKLEILELIRVVKLLCENNDKLIVPLDIVEIFCCLDNERIRDQKLNPIDDHQKPKHLCIKALAELALMDLVRRDLVKQTILLERKTNKNYLTFSIIVEAQARAEKRLTKPKLTRNNRPERQNKLDALHDVQVAAPDADPLHEAGEMWRTGEPCKLGETGKISRLGEISKMMNWQKVAEYSETGELVENNEIEKESVLVVLTDKKKNNNTHLLYEEGITLPKNISEPERTKALERKKGVSS</sequence>
<dbReference type="GO" id="GO:0005737">
    <property type="term" value="C:cytoplasm"/>
    <property type="evidence" value="ECO:0007669"/>
    <property type="project" value="TreeGrafter"/>
</dbReference>
<dbReference type="InterPro" id="IPR027417">
    <property type="entry name" value="P-loop_NTPase"/>
</dbReference>
<dbReference type="SMART" id="SM00490">
    <property type="entry name" value="HELICc"/>
    <property type="match status" value="1"/>
</dbReference>
<dbReference type="PANTHER" id="PTHR13710">
    <property type="entry name" value="DNA HELICASE RECQ FAMILY MEMBER"/>
    <property type="match status" value="1"/>
</dbReference>
<dbReference type="InterPro" id="IPR011545">
    <property type="entry name" value="DEAD/DEAH_box_helicase_dom"/>
</dbReference>
<name>A0A397UVK7_9GLOM</name>
<evidence type="ECO:0000259" key="8">
    <source>
        <dbReference type="PROSITE" id="PS51194"/>
    </source>
</evidence>
<comment type="similarity">
    <text evidence="1">Belongs to the helicase family. RecQ subfamily.</text>
</comment>
<dbReference type="PANTHER" id="PTHR13710:SF154">
    <property type="entry name" value="RECQ HELICASE, PUTATIVE (AFU_ORTHOLOGUE AFUA_6G14720)-RELATED"/>
    <property type="match status" value="1"/>
</dbReference>
<evidence type="ECO:0000256" key="4">
    <source>
        <dbReference type="ARBA" id="ARBA00034617"/>
    </source>
</evidence>
<accession>A0A397UVK7</accession>
<dbReference type="Pfam" id="PF00271">
    <property type="entry name" value="Helicase_C"/>
    <property type="match status" value="1"/>
</dbReference>
<dbReference type="Pfam" id="PF00270">
    <property type="entry name" value="DEAD"/>
    <property type="match status" value="1"/>
</dbReference>
<dbReference type="GO" id="GO:0009378">
    <property type="term" value="F:four-way junction helicase activity"/>
    <property type="evidence" value="ECO:0007669"/>
    <property type="project" value="TreeGrafter"/>
</dbReference>
<reference evidence="9 10" key="1">
    <citation type="submission" date="2018-06" db="EMBL/GenBank/DDBJ databases">
        <title>Comparative genomics reveals the genomic features of Rhizophagus irregularis, R. cerebriforme, R. diaphanum and Gigaspora rosea, and their symbiotic lifestyle signature.</title>
        <authorList>
            <person name="Morin E."/>
            <person name="San Clemente H."/>
            <person name="Chen E.C.H."/>
            <person name="De La Providencia I."/>
            <person name="Hainaut M."/>
            <person name="Kuo A."/>
            <person name="Kohler A."/>
            <person name="Murat C."/>
            <person name="Tang N."/>
            <person name="Roy S."/>
            <person name="Loubradou J."/>
            <person name="Henrissat B."/>
            <person name="Grigoriev I.V."/>
            <person name="Corradi N."/>
            <person name="Roux C."/>
            <person name="Martin F.M."/>
        </authorList>
    </citation>
    <scope>NUCLEOTIDE SEQUENCE [LARGE SCALE GENOMIC DNA]</scope>
    <source>
        <strain evidence="9 10">DAOM 194757</strain>
    </source>
</reference>
<dbReference type="GO" id="GO:0043138">
    <property type="term" value="F:3'-5' DNA helicase activity"/>
    <property type="evidence" value="ECO:0007669"/>
    <property type="project" value="UniProtKB-EC"/>
</dbReference>
<dbReference type="EC" id="5.6.2.4" evidence="5"/>
<dbReference type="GO" id="GO:0000724">
    <property type="term" value="P:double-strand break repair via homologous recombination"/>
    <property type="evidence" value="ECO:0007669"/>
    <property type="project" value="TreeGrafter"/>
</dbReference>
<keyword evidence="2" id="KW-0547">Nucleotide-binding</keyword>
<keyword evidence="3" id="KW-0067">ATP-binding</keyword>
<feature type="domain" description="Helicase ATP-binding" evidence="7">
    <location>
        <begin position="651"/>
        <end position="789"/>
    </location>
</feature>
<evidence type="ECO:0000256" key="2">
    <source>
        <dbReference type="ARBA" id="ARBA00022741"/>
    </source>
</evidence>
<dbReference type="PROSITE" id="PS51194">
    <property type="entry name" value="HELICASE_CTER"/>
    <property type="match status" value="1"/>
</dbReference>
<dbReference type="AlphaFoldDB" id="A0A397UVK7"/>
<dbReference type="SUPFAM" id="SSF52540">
    <property type="entry name" value="P-loop containing nucleoside triphosphate hydrolases"/>
    <property type="match status" value="1"/>
</dbReference>
<dbReference type="Proteomes" id="UP000266673">
    <property type="component" value="Unassembled WGS sequence"/>
</dbReference>
<evidence type="ECO:0000256" key="3">
    <source>
        <dbReference type="ARBA" id="ARBA00022840"/>
    </source>
</evidence>
<comment type="catalytic activity">
    <reaction evidence="4">
        <text>Couples ATP hydrolysis with the unwinding of duplex DNA by translocating in the 3'-5' direction.</text>
        <dbReference type="EC" id="5.6.2.4"/>
    </reaction>
</comment>
<comment type="caution">
    <text evidence="9">The sequence shown here is derived from an EMBL/GenBank/DDBJ whole genome shotgun (WGS) entry which is preliminary data.</text>
</comment>
<dbReference type="STRING" id="44941.A0A397UVK7"/>
<dbReference type="InterPro" id="IPR032284">
    <property type="entry name" value="RecQ_Zn-bd"/>
</dbReference>
<protein>
    <recommendedName>
        <fullName evidence="5">DNA 3'-5' helicase</fullName>
        <ecNumber evidence="5">5.6.2.4</ecNumber>
    </recommendedName>
</protein>
<dbReference type="Gene3D" id="3.40.50.300">
    <property type="entry name" value="P-loop containing nucleotide triphosphate hydrolases"/>
    <property type="match status" value="2"/>
</dbReference>
<organism evidence="9 10">
    <name type="scientific">Gigaspora rosea</name>
    <dbReference type="NCBI Taxonomy" id="44941"/>
    <lineage>
        <taxon>Eukaryota</taxon>
        <taxon>Fungi</taxon>
        <taxon>Fungi incertae sedis</taxon>
        <taxon>Mucoromycota</taxon>
        <taxon>Glomeromycotina</taxon>
        <taxon>Glomeromycetes</taxon>
        <taxon>Diversisporales</taxon>
        <taxon>Gigasporaceae</taxon>
        <taxon>Gigaspora</taxon>
    </lineage>
</organism>
<dbReference type="PROSITE" id="PS51192">
    <property type="entry name" value="HELICASE_ATP_BIND_1"/>
    <property type="match status" value="1"/>
</dbReference>
<dbReference type="Gene3D" id="1.10.10.10">
    <property type="entry name" value="Winged helix-like DNA-binding domain superfamily/Winged helix DNA-binding domain"/>
    <property type="match status" value="1"/>
</dbReference>
<dbReference type="GO" id="GO:0005524">
    <property type="term" value="F:ATP binding"/>
    <property type="evidence" value="ECO:0007669"/>
    <property type="project" value="UniProtKB-KW"/>
</dbReference>
<evidence type="ECO:0000313" key="10">
    <source>
        <dbReference type="Proteomes" id="UP000266673"/>
    </source>
</evidence>
<gene>
    <name evidence="9" type="ORF">C2G38_2199795</name>
</gene>
<evidence type="ECO:0000313" key="9">
    <source>
        <dbReference type="EMBL" id="RIB12759.1"/>
    </source>
</evidence>
<feature type="domain" description="Helicase C-terminal" evidence="8">
    <location>
        <begin position="782"/>
        <end position="933"/>
    </location>
</feature>
<evidence type="ECO:0000256" key="1">
    <source>
        <dbReference type="ARBA" id="ARBA00005446"/>
    </source>
</evidence>
<dbReference type="SMART" id="SM00487">
    <property type="entry name" value="DEXDc"/>
    <property type="match status" value="1"/>
</dbReference>
<dbReference type="GO" id="GO:0003676">
    <property type="term" value="F:nucleic acid binding"/>
    <property type="evidence" value="ECO:0007669"/>
    <property type="project" value="InterPro"/>
</dbReference>
<dbReference type="EMBL" id="QKWP01000992">
    <property type="protein sequence ID" value="RIB12759.1"/>
    <property type="molecule type" value="Genomic_DNA"/>
</dbReference>
<keyword evidence="10" id="KW-1185">Reference proteome</keyword>
<keyword evidence="6" id="KW-0175">Coiled coil</keyword>
<evidence type="ECO:0000256" key="5">
    <source>
        <dbReference type="ARBA" id="ARBA00034808"/>
    </source>
</evidence>
<dbReference type="InterPro" id="IPR036388">
    <property type="entry name" value="WH-like_DNA-bd_sf"/>
</dbReference>
<dbReference type="GO" id="GO:0005694">
    <property type="term" value="C:chromosome"/>
    <property type="evidence" value="ECO:0007669"/>
    <property type="project" value="TreeGrafter"/>
</dbReference>
<dbReference type="Pfam" id="PF16124">
    <property type="entry name" value="RecQ_Zn_bind"/>
    <property type="match status" value="1"/>
</dbReference>
<dbReference type="InterPro" id="IPR014001">
    <property type="entry name" value="Helicase_ATP-bd"/>
</dbReference>
<evidence type="ECO:0000259" key="7">
    <source>
        <dbReference type="PROSITE" id="PS51192"/>
    </source>
</evidence>
<dbReference type="InterPro" id="IPR001650">
    <property type="entry name" value="Helicase_C-like"/>
</dbReference>
<evidence type="ECO:0000256" key="6">
    <source>
        <dbReference type="SAM" id="Coils"/>
    </source>
</evidence>